<comment type="subcellular location">
    <subcellularLocation>
        <location evidence="1">Nucleus</location>
    </subcellularLocation>
</comment>
<evidence type="ECO:0000256" key="3">
    <source>
        <dbReference type="ARBA" id="ARBA00018596"/>
    </source>
</evidence>
<evidence type="ECO:0000313" key="9">
    <source>
        <dbReference type="Proteomes" id="UP000245383"/>
    </source>
</evidence>
<dbReference type="Gene3D" id="3.60.21.60">
    <property type="match status" value="2"/>
</dbReference>
<comment type="caution">
    <text evidence="8">The sequence shown here is derived from an EMBL/GenBank/DDBJ whole genome shotgun (WGS) entry which is preliminary data.</text>
</comment>
<accession>A0A2T9YXG6</accession>
<dbReference type="OrthoDB" id="336885at2759"/>
<evidence type="ECO:0000259" key="7">
    <source>
        <dbReference type="Pfam" id="PF22062"/>
    </source>
</evidence>
<protein>
    <recommendedName>
        <fullName evidence="3">DNA polymerase alpha subunit B</fullName>
    </recommendedName>
</protein>
<dbReference type="Pfam" id="PF22062">
    <property type="entry name" value="OB_DPOA2"/>
    <property type="match status" value="1"/>
</dbReference>
<dbReference type="GO" id="GO:0005658">
    <property type="term" value="C:alpha DNA polymerase:primase complex"/>
    <property type="evidence" value="ECO:0007669"/>
    <property type="project" value="TreeGrafter"/>
</dbReference>
<evidence type="ECO:0000259" key="6">
    <source>
        <dbReference type="Pfam" id="PF04042"/>
    </source>
</evidence>
<dbReference type="GO" id="GO:0003677">
    <property type="term" value="F:DNA binding"/>
    <property type="evidence" value="ECO:0007669"/>
    <property type="project" value="InterPro"/>
</dbReference>
<dbReference type="STRING" id="133385.A0A2T9YXG6"/>
<keyword evidence="9" id="KW-1185">Reference proteome</keyword>
<dbReference type="InterPro" id="IPR054300">
    <property type="entry name" value="OB_DPOA2"/>
</dbReference>
<reference evidence="8 9" key="1">
    <citation type="journal article" date="2018" name="MBio">
        <title>Comparative Genomics Reveals the Core Gene Toolbox for the Fungus-Insect Symbiosis.</title>
        <authorList>
            <person name="Wang Y."/>
            <person name="Stata M."/>
            <person name="Wang W."/>
            <person name="Stajich J.E."/>
            <person name="White M.M."/>
            <person name="Moncalvo J.M."/>
        </authorList>
    </citation>
    <scope>NUCLEOTIDE SEQUENCE [LARGE SCALE GENOMIC DNA]</scope>
    <source>
        <strain evidence="8 9">SWE-8-4</strain>
    </source>
</reference>
<dbReference type="InterPro" id="IPR016722">
    <property type="entry name" value="DNA_pol_alpha_bsu"/>
</dbReference>
<dbReference type="EMBL" id="MBFR01000020">
    <property type="protein sequence ID" value="PVU97030.1"/>
    <property type="molecule type" value="Genomic_DNA"/>
</dbReference>
<sequence length="600" mass="67041">MSAKRITLSTIPWLDSFASFIALSASFLSLISTNYSKNAIKSQSAANSQYQDIKPFSDYKAPSAYPSDSFTDKSIIYTQKKSNNLVEFTLNSKPELPPNPQISVSLVPNTWSGKRKAELQNESAEYRYMVETLADRQEYLDYNLEYFADLSKVFYEIDSLANPRFMHQEDVYVVGRIVDGNLSSYFAENFTFNSKPPPKFDSSCVELATTKRLGSGSNIPLAIKSTSKFSLFPGQIVLAKGKNLTGNEFIVEEFLKLPRLPRPRFETSDFVTSVSGYKMFVASGPYTTVDNFKYLPLQDLAKEIIAKKPSVVVLMGPFVSAAQIQSHLLSLEMTPEDIFINVVSPILENIIRSCPSTELYLQPSLDDICFPYVVYPQPVPSETTKKELRIPSKAQFIPNPAQILINGKVCCFSSIDSILGLSATEINSGNYENSRLERLVSHMLEQRSFYPAENLNNVPLSYTILATESQKVCKLSEIKQVVGTDQNEKYIKQETIDTSKVYDTLDSNEDSFLNLDYETTPINLVYQPHVLVVASQLKPLAWNLYQDNSLPVSQNSVFINPGKLSIGVVGGTFAKVHVPPPSTSAIAHPKDDTFVEIVRL</sequence>
<dbReference type="AlphaFoldDB" id="A0A2T9YXG6"/>
<keyword evidence="5" id="KW-0539">Nucleus</keyword>
<feature type="domain" description="DNA polymerase alpha subunit B OB" evidence="7">
    <location>
        <begin position="138"/>
        <end position="256"/>
    </location>
</feature>
<organism evidence="8 9">
    <name type="scientific">Smittium simulii</name>
    <dbReference type="NCBI Taxonomy" id="133385"/>
    <lineage>
        <taxon>Eukaryota</taxon>
        <taxon>Fungi</taxon>
        <taxon>Fungi incertae sedis</taxon>
        <taxon>Zoopagomycota</taxon>
        <taxon>Kickxellomycotina</taxon>
        <taxon>Harpellomycetes</taxon>
        <taxon>Harpellales</taxon>
        <taxon>Legeriomycetaceae</taxon>
        <taxon>Smittium</taxon>
    </lineage>
</organism>
<gene>
    <name evidence="8" type="ORF">BB561_000842</name>
</gene>
<feature type="domain" description="DNA polymerase alpha/delta/epsilon subunit B" evidence="6">
    <location>
        <begin position="281"/>
        <end position="470"/>
    </location>
</feature>
<dbReference type="Proteomes" id="UP000245383">
    <property type="component" value="Unassembled WGS sequence"/>
</dbReference>
<dbReference type="PANTHER" id="PTHR23061">
    <property type="entry name" value="DNA POLYMERASE 2 ALPHA 70 KDA SUBUNIT"/>
    <property type="match status" value="1"/>
</dbReference>
<dbReference type="GO" id="GO:0006270">
    <property type="term" value="P:DNA replication initiation"/>
    <property type="evidence" value="ECO:0007669"/>
    <property type="project" value="TreeGrafter"/>
</dbReference>
<proteinExistence type="inferred from homology"/>
<dbReference type="Pfam" id="PF04042">
    <property type="entry name" value="DNA_pol_E_B"/>
    <property type="match status" value="1"/>
</dbReference>
<evidence type="ECO:0000256" key="4">
    <source>
        <dbReference type="ARBA" id="ARBA00022705"/>
    </source>
</evidence>
<dbReference type="PANTHER" id="PTHR23061:SF12">
    <property type="entry name" value="DNA POLYMERASE ALPHA SUBUNIT B"/>
    <property type="match status" value="1"/>
</dbReference>
<keyword evidence="4" id="KW-0235">DNA replication</keyword>
<evidence type="ECO:0000256" key="5">
    <source>
        <dbReference type="ARBA" id="ARBA00023242"/>
    </source>
</evidence>
<name>A0A2T9YXG6_9FUNG</name>
<evidence type="ECO:0000313" key="8">
    <source>
        <dbReference type="EMBL" id="PVU97030.1"/>
    </source>
</evidence>
<evidence type="ECO:0000256" key="1">
    <source>
        <dbReference type="ARBA" id="ARBA00004123"/>
    </source>
</evidence>
<evidence type="ECO:0000256" key="2">
    <source>
        <dbReference type="ARBA" id="ARBA00007299"/>
    </source>
</evidence>
<comment type="similarity">
    <text evidence="2">Belongs to the DNA polymerase alpha subunit B family.</text>
</comment>
<dbReference type="InterPro" id="IPR007185">
    <property type="entry name" value="DNA_pol_a/d/e_bsu"/>
</dbReference>